<dbReference type="GO" id="GO:0003937">
    <property type="term" value="F:IMP cyclohydrolase activity"/>
    <property type="evidence" value="ECO:0007669"/>
    <property type="project" value="UniProtKB-UniRule"/>
</dbReference>
<dbReference type="KEGG" id="afx:JZ786_21470"/>
<dbReference type="SUPFAM" id="SSF53927">
    <property type="entry name" value="Cytidine deaminase-like"/>
    <property type="match status" value="1"/>
</dbReference>
<dbReference type="AlphaFoldDB" id="A0A9X7W077"/>
<evidence type="ECO:0000256" key="8">
    <source>
        <dbReference type="ARBA" id="ARBA00050488"/>
    </source>
</evidence>
<evidence type="ECO:0000259" key="11">
    <source>
        <dbReference type="PROSITE" id="PS51855"/>
    </source>
</evidence>
<dbReference type="SMART" id="SM00851">
    <property type="entry name" value="MGS"/>
    <property type="match status" value="1"/>
</dbReference>
<evidence type="ECO:0000256" key="5">
    <source>
        <dbReference type="ARBA" id="ARBA00022755"/>
    </source>
</evidence>
<keyword evidence="4 10" id="KW-0808">Transferase</keyword>
<name>A0A9X7W077_9BACL</name>
<dbReference type="InterPro" id="IPR016193">
    <property type="entry name" value="Cytidine_deaminase-like"/>
</dbReference>
<dbReference type="PANTHER" id="PTHR11692:SF0">
    <property type="entry name" value="BIFUNCTIONAL PURINE BIOSYNTHESIS PROTEIN ATIC"/>
    <property type="match status" value="1"/>
</dbReference>
<dbReference type="RefSeq" id="WP_206656319.1">
    <property type="nucleotide sequence ID" value="NZ_CP071182.1"/>
</dbReference>
<dbReference type="PROSITE" id="PS51855">
    <property type="entry name" value="MGS"/>
    <property type="match status" value="1"/>
</dbReference>
<evidence type="ECO:0000256" key="4">
    <source>
        <dbReference type="ARBA" id="ARBA00022679"/>
    </source>
</evidence>
<dbReference type="FunFam" id="3.40.140.20:FF:000002">
    <property type="entry name" value="Bifunctional purine biosynthesis protein PurH"/>
    <property type="match status" value="1"/>
</dbReference>
<dbReference type="InterPro" id="IPR002695">
    <property type="entry name" value="PurH-like"/>
</dbReference>
<dbReference type="CDD" id="cd01421">
    <property type="entry name" value="IMPCH"/>
    <property type="match status" value="1"/>
</dbReference>
<dbReference type="Gene3D" id="3.40.50.1380">
    <property type="entry name" value="Methylglyoxal synthase-like domain"/>
    <property type="match status" value="1"/>
</dbReference>
<sequence length="530" mass="57892">MQRLALISVFDKTGIVDFTRDLVAAGYGILSTGGTARTLEEAGIQVTPVEEYTGFPEMMDGRVKTLHPKIHGGLLALRNDEGHMQSLRQHDIQMIDVVVVNLYPFEQTIAKPNVTFEEAVEMIDIGGPSMLRAAAKNHPFVIPVIDPADYEWIGKRLKSGEALSTEERRALAAKVFRSTGAYDRAIDDYFQTQLQSSSAQASQSKAESEDTSWPSLYTVTFLHKQALRYGENPHQSAHFYAEHDAGPATIAAAVQLQGKELSYNNIQDADAALRILRDLDDLNSPAVVAVKHMNPCGVGIGSSILEAFVRAYEADPVSIFGGIIACNRVVDEDLAARLTDMFLEIVIAPRFTDAARERFKRKKNVRLLTVDMTEPLWRPDHHSFRRVSGGLLVQEIDLQGDIPGWTVVTKRQPTQAESLALRFAWKIVKHVKSNAIVLATDASTVGVGAGQMNRVGAAEIAIRQAGPKAKGSVLASDAFFPMRDTVDTAAAAGVRAIIQPGGSIKDEESIAAADEHDIAMVFTGIRHFLH</sequence>
<comment type="catalytic activity">
    <reaction evidence="9 10">
        <text>IMP + H2O = 5-formamido-1-(5-phospho-D-ribosyl)imidazole-4-carboxamide</text>
        <dbReference type="Rhea" id="RHEA:18445"/>
        <dbReference type="ChEBI" id="CHEBI:15377"/>
        <dbReference type="ChEBI" id="CHEBI:58053"/>
        <dbReference type="ChEBI" id="CHEBI:58467"/>
        <dbReference type="EC" id="3.5.4.10"/>
    </reaction>
</comment>
<dbReference type="GO" id="GO:0005829">
    <property type="term" value="C:cytosol"/>
    <property type="evidence" value="ECO:0007669"/>
    <property type="project" value="TreeGrafter"/>
</dbReference>
<dbReference type="NCBIfam" id="NF002049">
    <property type="entry name" value="PRK00881.1"/>
    <property type="match status" value="1"/>
</dbReference>
<dbReference type="FunFam" id="3.40.140.20:FF:000001">
    <property type="entry name" value="Bifunctional purine biosynthesis protein PurH"/>
    <property type="match status" value="1"/>
</dbReference>
<dbReference type="EC" id="2.1.2.3" evidence="10"/>
<dbReference type="SMART" id="SM00798">
    <property type="entry name" value="AICARFT_IMPCHas"/>
    <property type="match status" value="1"/>
</dbReference>
<proteinExistence type="inferred from homology"/>
<keyword evidence="7 10" id="KW-0511">Multifunctional enzyme</keyword>
<feature type="domain" description="MGS-like" evidence="11">
    <location>
        <begin position="1"/>
        <end position="145"/>
    </location>
</feature>
<evidence type="ECO:0000256" key="6">
    <source>
        <dbReference type="ARBA" id="ARBA00022801"/>
    </source>
</evidence>
<dbReference type="FunFam" id="3.40.50.1380:FF:000001">
    <property type="entry name" value="Bifunctional purine biosynthesis protein PurH"/>
    <property type="match status" value="1"/>
</dbReference>
<organism evidence="12 13">
    <name type="scientific">Alicyclobacillus mengziensis</name>
    <dbReference type="NCBI Taxonomy" id="2931921"/>
    <lineage>
        <taxon>Bacteria</taxon>
        <taxon>Bacillati</taxon>
        <taxon>Bacillota</taxon>
        <taxon>Bacilli</taxon>
        <taxon>Bacillales</taxon>
        <taxon>Alicyclobacillaceae</taxon>
        <taxon>Alicyclobacillus</taxon>
    </lineage>
</organism>
<keyword evidence="6 10" id="KW-0378">Hydrolase</keyword>
<evidence type="ECO:0000313" key="12">
    <source>
        <dbReference type="EMBL" id="QSO46958.1"/>
    </source>
</evidence>
<dbReference type="EMBL" id="CP071182">
    <property type="protein sequence ID" value="QSO46958.1"/>
    <property type="molecule type" value="Genomic_DNA"/>
</dbReference>
<dbReference type="Pfam" id="PF02142">
    <property type="entry name" value="MGS"/>
    <property type="match status" value="1"/>
</dbReference>
<dbReference type="PANTHER" id="PTHR11692">
    <property type="entry name" value="BIFUNCTIONAL PURINE BIOSYNTHESIS PROTEIN PURH"/>
    <property type="match status" value="1"/>
</dbReference>
<comment type="domain">
    <text evidence="10">The IMP cyclohydrolase activity resides in the N-terminal region.</text>
</comment>
<reference evidence="12 13" key="1">
    <citation type="submission" date="2021-02" db="EMBL/GenBank/DDBJ databases">
        <title>Alicyclobacillus curvatus sp. nov. and Alicyclobacillus mengziensis sp. nov., two acidophilic bacteria isolated from acid mine drainage.</title>
        <authorList>
            <person name="Huang Y."/>
        </authorList>
    </citation>
    <scope>NUCLEOTIDE SEQUENCE [LARGE SCALE GENOMIC DNA]</scope>
    <source>
        <strain evidence="12 13">S30H14</strain>
    </source>
</reference>
<evidence type="ECO:0000256" key="3">
    <source>
        <dbReference type="ARBA" id="ARBA00007667"/>
    </source>
</evidence>
<dbReference type="GO" id="GO:0004643">
    <property type="term" value="F:phosphoribosylaminoimidazolecarboxamide formyltransferase activity"/>
    <property type="evidence" value="ECO:0007669"/>
    <property type="project" value="UniProtKB-UniRule"/>
</dbReference>
<dbReference type="GO" id="GO:0006189">
    <property type="term" value="P:'de novo' IMP biosynthetic process"/>
    <property type="evidence" value="ECO:0007669"/>
    <property type="project" value="UniProtKB-UniRule"/>
</dbReference>
<dbReference type="InterPro" id="IPR011607">
    <property type="entry name" value="MGS-like_dom"/>
</dbReference>
<dbReference type="Gene3D" id="3.40.140.20">
    <property type="match status" value="2"/>
</dbReference>
<dbReference type="HAMAP" id="MF_00139">
    <property type="entry name" value="PurH"/>
    <property type="match status" value="1"/>
</dbReference>
<accession>A0A9X7W077</accession>
<dbReference type="SUPFAM" id="SSF52335">
    <property type="entry name" value="Methylglyoxal synthase-like"/>
    <property type="match status" value="1"/>
</dbReference>
<evidence type="ECO:0000256" key="10">
    <source>
        <dbReference type="HAMAP-Rule" id="MF_00139"/>
    </source>
</evidence>
<protein>
    <recommendedName>
        <fullName evidence="10">Bifunctional purine biosynthesis protein PurH</fullName>
    </recommendedName>
    <domain>
        <recommendedName>
            <fullName evidence="10">Phosphoribosylaminoimidazolecarboxamide formyltransferase</fullName>
            <ecNumber evidence="10">2.1.2.3</ecNumber>
        </recommendedName>
        <alternativeName>
            <fullName evidence="10">AICAR transformylase</fullName>
        </alternativeName>
    </domain>
    <domain>
        <recommendedName>
            <fullName evidence="10">IMP cyclohydrolase</fullName>
            <ecNumber evidence="10">3.5.4.10</ecNumber>
        </recommendedName>
        <alternativeName>
            <fullName evidence="10">ATIC</fullName>
        </alternativeName>
        <alternativeName>
            <fullName evidence="10">IMP synthase</fullName>
        </alternativeName>
        <alternativeName>
            <fullName evidence="10">Inosinicase</fullName>
        </alternativeName>
    </domain>
</protein>
<comment type="catalytic activity">
    <reaction evidence="8 10">
        <text>(6R)-10-formyltetrahydrofolate + 5-amino-1-(5-phospho-beta-D-ribosyl)imidazole-4-carboxamide = 5-formamido-1-(5-phospho-D-ribosyl)imidazole-4-carboxamide + (6S)-5,6,7,8-tetrahydrofolate</text>
        <dbReference type="Rhea" id="RHEA:22192"/>
        <dbReference type="ChEBI" id="CHEBI:57453"/>
        <dbReference type="ChEBI" id="CHEBI:58467"/>
        <dbReference type="ChEBI" id="CHEBI:58475"/>
        <dbReference type="ChEBI" id="CHEBI:195366"/>
        <dbReference type="EC" id="2.1.2.3"/>
    </reaction>
</comment>
<comment type="pathway">
    <text evidence="2 10">Purine metabolism; IMP biosynthesis via de novo pathway; 5-formamido-1-(5-phospho-D-ribosyl)imidazole-4-carboxamide from 5-amino-1-(5-phospho-D-ribosyl)imidazole-4-carboxamide (10-formyl THF route): step 1/1.</text>
</comment>
<keyword evidence="5 10" id="KW-0658">Purine biosynthesis</keyword>
<gene>
    <name evidence="10 12" type="primary">purH</name>
    <name evidence="12" type="ORF">JZ786_21470</name>
</gene>
<dbReference type="Pfam" id="PF01808">
    <property type="entry name" value="AICARFT_IMPCHas"/>
    <property type="match status" value="1"/>
</dbReference>
<evidence type="ECO:0000256" key="7">
    <source>
        <dbReference type="ARBA" id="ARBA00023268"/>
    </source>
</evidence>
<evidence type="ECO:0000256" key="2">
    <source>
        <dbReference type="ARBA" id="ARBA00004954"/>
    </source>
</evidence>
<dbReference type="InterPro" id="IPR024051">
    <property type="entry name" value="AICAR_Tfase_dup_dom_sf"/>
</dbReference>
<dbReference type="EC" id="3.5.4.10" evidence="10"/>
<evidence type="ECO:0000313" key="13">
    <source>
        <dbReference type="Proteomes" id="UP000663505"/>
    </source>
</evidence>
<dbReference type="PIRSF" id="PIRSF000414">
    <property type="entry name" value="AICARFT_IMPCHas"/>
    <property type="match status" value="1"/>
</dbReference>
<comment type="pathway">
    <text evidence="1 10">Purine metabolism; IMP biosynthesis via de novo pathway; IMP from 5-formamido-1-(5-phospho-D-ribosyl)imidazole-4-carboxamide: step 1/1.</text>
</comment>
<dbReference type="NCBIfam" id="TIGR00355">
    <property type="entry name" value="purH"/>
    <property type="match status" value="1"/>
</dbReference>
<dbReference type="Proteomes" id="UP000663505">
    <property type="component" value="Chromosome"/>
</dbReference>
<comment type="similarity">
    <text evidence="3 10">Belongs to the PurH family.</text>
</comment>
<keyword evidence="13" id="KW-1185">Reference proteome</keyword>
<evidence type="ECO:0000256" key="9">
    <source>
        <dbReference type="ARBA" id="ARBA00050687"/>
    </source>
</evidence>
<dbReference type="InterPro" id="IPR036914">
    <property type="entry name" value="MGS-like_dom_sf"/>
</dbReference>
<evidence type="ECO:0000256" key="1">
    <source>
        <dbReference type="ARBA" id="ARBA00004844"/>
    </source>
</evidence>